<feature type="compositionally biased region" description="Low complexity" evidence="1">
    <location>
        <begin position="189"/>
        <end position="202"/>
    </location>
</feature>
<organism evidence="2">
    <name type="scientific">uncultured Gemmatimonadaceae bacterium</name>
    <dbReference type="NCBI Taxonomy" id="246130"/>
    <lineage>
        <taxon>Bacteria</taxon>
        <taxon>Pseudomonadati</taxon>
        <taxon>Gemmatimonadota</taxon>
        <taxon>Gemmatimonadia</taxon>
        <taxon>Gemmatimonadales</taxon>
        <taxon>Gemmatimonadaceae</taxon>
        <taxon>environmental samples</taxon>
    </lineage>
</organism>
<gene>
    <name evidence="2" type="ORF">AVDCRST_MAG11-2179</name>
</gene>
<name>A0A6J4LBS7_9BACT</name>
<evidence type="ECO:0000313" key="2">
    <source>
        <dbReference type="EMBL" id="CAA9324600.1"/>
    </source>
</evidence>
<feature type="compositionally biased region" description="Basic and acidic residues" evidence="1">
    <location>
        <begin position="75"/>
        <end position="94"/>
    </location>
</feature>
<protein>
    <submittedName>
        <fullName evidence="2">Uncharacterized protein</fullName>
    </submittedName>
</protein>
<dbReference type="AlphaFoldDB" id="A0A6J4LBS7"/>
<accession>A0A6J4LBS7</accession>
<feature type="compositionally biased region" description="Low complexity" evidence="1">
    <location>
        <begin position="30"/>
        <end position="41"/>
    </location>
</feature>
<feature type="compositionally biased region" description="Basic and acidic residues" evidence="1">
    <location>
        <begin position="266"/>
        <end position="282"/>
    </location>
</feature>
<feature type="compositionally biased region" description="Basic and acidic residues" evidence="1">
    <location>
        <begin position="238"/>
        <end position="249"/>
    </location>
</feature>
<reference evidence="2" key="1">
    <citation type="submission" date="2020-02" db="EMBL/GenBank/DDBJ databases">
        <authorList>
            <person name="Meier V. D."/>
        </authorList>
    </citation>
    <scope>NUCLEOTIDE SEQUENCE</scope>
    <source>
        <strain evidence="2">AVDCRST_MAG11</strain>
    </source>
</reference>
<feature type="non-terminal residue" evidence="2">
    <location>
        <position position="1"/>
    </location>
</feature>
<sequence length="282" mass="30510">ASFEHRSVPRRHRSAPAIRPREAGARRRPGGAADRGAAPGVRLDRARDQGQLVGSRVLPWRSRGPRGPPVPPVEVPHDGRGRGAAGRHQDVHARRADHRPRAQAPLDEARRAAAAAERALRRHEPRRPAADGAGGGRAVHAVRARVAHGPARRDRLGVDLVPQRGARARRGRQPAPLLRDAHPPREGAPPRGLRALALAAGRPLDRRADRVRAGAHPTRRGGGGAQPPADPAVGSPADARRDGRGERRRAAPALRLLGIPRRRRRDAVGRRRERADRAARLL</sequence>
<feature type="region of interest" description="Disordered" evidence="1">
    <location>
        <begin position="1"/>
        <end position="282"/>
    </location>
</feature>
<feature type="compositionally biased region" description="Basic and acidic residues" evidence="1">
    <location>
        <begin position="203"/>
        <end position="212"/>
    </location>
</feature>
<feature type="compositionally biased region" description="Low complexity" evidence="1">
    <location>
        <begin position="102"/>
        <end position="117"/>
    </location>
</feature>
<proteinExistence type="predicted"/>
<evidence type="ECO:0000256" key="1">
    <source>
        <dbReference type="SAM" id="MobiDB-lite"/>
    </source>
</evidence>
<dbReference type="EMBL" id="CADCTU010000508">
    <property type="protein sequence ID" value="CAA9324600.1"/>
    <property type="molecule type" value="Genomic_DNA"/>
</dbReference>
<feature type="non-terminal residue" evidence="2">
    <location>
        <position position="282"/>
    </location>
</feature>